<proteinExistence type="inferred from homology"/>
<organism evidence="2 3">
    <name type="scientific">Mucilaginibacter terrenus</name>
    <dbReference type="NCBI Taxonomy" id="2482727"/>
    <lineage>
        <taxon>Bacteria</taxon>
        <taxon>Pseudomonadati</taxon>
        <taxon>Bacteroidota</taxon>
        <taxon>Sphingobacteriia</taxon>
        <taxon>Sphingobacteriales</taxon>
        <taxon>Sphingobacteriaceae</taxon>
        <taxon>Mucilaginibacter</taxon>
    </lineage>
</organism>
<evidence type="ECO:0000313" key="3">
    <source>
        <dbReference type="Proteomes" id="UP000260823"/>
    </source>
</evidence>
<dbReference type="CDD" id="cd05233">
    <property type="entry name" value="SDR_c"/>
    <property type="match status" value="1"/>
</dbReference>
<reference evidence="2 3" key="1">
    <citation type="submission" date="2018-08" db="EMBL/GenBank/DDBJ databases">
        <title>Mucilaginibacter terrae sp. nov., isolated from manganese diggings.</title>
        <authorList>
            <person name="Huang Y."/>
            <person name="Zhou Z."/>
        </authorList>
    </citation>
    <scope>NUCLEOTIDE SEQUENCE [LARGE SCALE GENOMIC DNA]</scope>
    <source>
        <strain evidence="2 3">ZH6</strain>
    </source>
</reference>
<evidence type="ECO:0000313" key="2">
    <source>
        <dbReference type="EMBL" id="RFZ85785.1"/>
    </source>
</evidence>
<keyword evidence="3" id="KW-1185">Reference proteome</keyword>
<dbReference type="OrthoDB" id="1235794at2"/>
<dbReference type="Proteomes" id="UP000260823">
    <property type="component" value="Unassembled WGS sequence"/>
</dbReference>
<accession>A0A3E2NXP1</accession>
<comment type="similarity">
    <text evidence="1">Belongs to the short-chain dehydrogenases/reductases (SDR) family.</text>
</comment>
<dbReference type="Gene3D" id="3.40.50.720">
    <property type="entry name" value="NAD(P)-binding Rossmann-like Domain"/>
    <property type="match status" value="1"/>
</dbReference>
<dbReference type="PRINTS" id="PR00081">
    <property type="entry name" value="GDHRDH"/>
</dbReference>
<dbReference type="PANTHER" id="PTHR42879:SF2">
    <property type="entry name" value="3-OXOACYL-[ACYL-CARRIER-PROTEIN] REDUCTASE FABG"/>
    <property type="match status" value="1"/>
</dbReference>
<dbReference type="InterPro" id="IPR036291">
    <property type="entry name" value="NAD(P)-bd_dom_sf"/>
</dbReference>
<dbReference type="InterPro" id="IPR050259">
    <property type="entry name" value="SDR"/>
</dbReference>
<name>A0A3E2NXP1_9SPHI</name>
<gene>
    <name evidence="2" type="ORF">DYU05_09375</name>
</gene>
<dbReference type="SUPFAM" id="SSF51735">
    <property type="entry name" value="NAD(P)-binding Rossmann-fold domains"/>
    <property type="match status" value="1"/>
</dbReference>
<dbReference type="InterPro" id="IPR002347">
    <property type="entry name" value="SDR_fam"/>
</dbReference>
<dbReference type="RefSeq" id="WP_117382682.1">
    <property type="nucleotide sequence ID" value="NZ_QWDE01000001.1"/>
</dbReference>
<dbReference type="PANTHER" id="PTHR42879">
    <property type="entry name" value="3-OXOACYL-(ACYL-CARRIER-PROTEIN) REDUCTASE"/>
    <property type="match status" value="1"/>
</dbReference>
<comment type="caution">
    <text evidence="2">The sequence shown here is derived from an EMBL/GenBank/DDBJ whole genome shotgun (WGS) entry which is preliminary data.</text>
</comment>
<protein>
    <submittedName>
        <fullName evidence="2">SDR family oxidoreductase</fullName>
    </submittedName>
</protein>
<sequence>MIVLIIGGSSGLGQAITRRLAQEVGWTVYFTYNRSKDKADDLLNEFLNTISIYCDFGSKESVAALKQKVDEIAPDVLINNAYAGSFLTTHFHKINPKSFLEEFVLNIVPTVELTQAAISSFRKRKRGKIITILTAALHNVPPAGAAMYVANKAYLQQLSKLWASENAKFNITSNTVSPSFMQTQFTSGIDERVVQQIRESHPNGALLKVEEVAEAVHFLATCSTQINGIDMLINGANSIR</sequence>
<dbReference type="EMBL" id="QWDE01000001">
    <property type="protein sequence ID" value="RFZ85785.1"/>
    <property type="molecule type" value="Genomic_DNA"/>
</dbReference>
<evidence type="ECO:0000256" key="1">
    <source>
        <dbReference type="ARBA" id="ARBA00006484"/>
    </source>
</evidence>
<dbReference type="Pfam" id="PF13561">
    <property type="entry name" value="adh_short_C2"/>
    <property type="match status" value="1"/>
</dbReference>
<dbReference type="AlphaFoldDB" id="A0A3E2NXP1"/>